<gene>
    <name evidence="2" type="ORF">Taro_004796</name>
</gene>
<proteinExistence type="predicted"/>
<evidence type="ECO:0000313" key="3">
    <source>
        <dbReference type="Proteomes" id="UP000652761"/>
    </source>
</evidence>
<dbReference type="AlphaFoldDB" id="A0A843TQJ8"/>
<comment type="caution">
    <text evidence="2">The sequence shown here is derived from an EMBL/GenBank/DDBJ whole genome shotgun (WGS) entry which is preliminary data.</text>
</comment>
<accession>A0A843TQJ8</accession>
<reference evidence="2" key="1">
    <citation type="submission" date="2017-07" db="EMBL/GenBank/DDBJ databases">
        <title>Taro Niue Genome Assembly and Annotation.</title>
        <authorList>
            <person name="Atibalentja N."/>
            <person name="Keating K."/>
            <person name="Fields C.J."/>
        </authorList>
    </citation>
    <scope>NUCLEOTIDE SEQUENCE</scope>
    <source>
        <strain evidence="2">Niue_2</strain>
        <tissue evidence="2">Leaf</tissue>
    </source>
</reference>
<feature type="non-terminal residue" evidence="2">
    <location>
        <position position="1"/>
    </location>
</feature>
<feature type="transmembrane region" description="Helical" evidence="1">
    <location>
        <begin position="87"/>
        <end position="107"/>
    </location>
</feature>
<dbReference type="Proteomes" id="UP000652761">
    <property type="component" value="Unassembled WGS sequence"/>
</dbReference>
<name>A0A843TQJ8_COLES</name>
<organism evidence="2 3">
    <name type="scientific">Colocasia esculenta</name>
    <name type="common">Wild taro</name>
    <name type="synonym">Arum esculentum</name>
    <dbReference type="NCBI Taxonomy" id="4460"/>
    <lineage>
        <taxon>Eukaryota</taxon>
        <taxon>Viridiplantae</taxon>
        <taxon>Streptophyta</taxon>
        <taxon>Embryophyta</taxon>
        <taxon>Tracheophyta</taxon>
        <taxon>Spermatophyta</taxon>
        <taxon>Magnoliopsida</taxon>
        <taxon>Liliopsida</taxon>
        <taxon>Araceae</taxon>
        <taxon>Aroideae</taxon>
        <taxon>Colocasieae</taxon>
        <taxon>Colocasia</taxon>
    </lineage>
</organism>
<evidence type="ECO:0000313" key="2">
    <source>
        <dbReference type="EMBL" id="MQL72456.1"/>
    </source>
</evidence>
<dbReference type="EMBL" id="NMUH01000130">
    <property type="protein sequence ID" value="MQL72456.1"/>
    <property type="molecule type" value="Genomic_DNA"/>
</dbReference>
<keyword evidence="1" id="KW-0472">Membrane</keyword>
<evidence type="ECO:0000256" key="1">
    <source>
        <dbReference type="SAM" id="Phobius"/>
    </source>
</evidence>
<keyword evidence="3" id="KW-1185">Reference proteome</keyword>
<sequence>VYADFVMVVSTHPLLESTKEQAKTILEKGDLSGKNGICIQRSRVAPPREEEGEEEGEEEEELVIAAVLIKREIQPKLGSIVIQRVEYVVLCFGALVLWVGVVVLWCLSRGAQGLMVKLEPVWSGCRIWAMVLCRAQRDRRCAKRRQARARAAY</sequence>
<protein>
    <submittedName>
        <fullName evidence="2">Uncharacterized protein</fullName>
    </submittedName>
</protein>
<keyword evidence="1" id="KW-1133">Transmembrane helix</keyword>
<keyword evidence="1" id="KW-0812">Transmembrane</keyword>